<organism evidence="2">
    <name type="scientific">Psilocybe cubensis</name>
    <name type="common">Psychedelic mushroom</name>
    <name type="synonym">Stropharia cubensis</name>
    <dbReference type="NCBI Taxonomy" id="181762"/>
    <lineage>
        <taxon>Eukaryota</taxon>
        <taxon>Fungi</taxon>
        <taxon>Dikarya</taxon>
        <taxon>Basidiomycota</taxon>
        <taxon>Agaricomycotina</taxon>
        <taxon>Agaricomycetes</taxon>
        <taxon>Agaricomycetidae</taxon>
        <taxon>Agaricales</taxon>
        <taxon>Agaricineae</taxon>
        <taxon>Strophariaceae</taxon>
        <taxon>Psilocybe</taxon>
    </lineage>
</organism>
<name>A0A8H8CK17_PSICU</name>
<comment type="caution">
    <text evidence="2">The sequence shown here is derived from an EMBL/GenBank/DDBJ whole genome shotgun (WGS) entry which is preliminary data.</text>
</comment>
<reference evidence="2" key="1">
    <citation type="submission" date="2021-02" db="EMBL/GenBank/DDBJ databases">
        <title>Psilocybe cubensis genome.</title>
        <authorList>
            <person name="Mckernan K.J."/>
            <person name="Crawford S."/>
            <person name="Trippe A."/>
            <person name="Kane L.T."/>
            <person name="Mclaughlin S."/>
        </authorList>
    </citation>
    <scope>NUCLEOTIDE SEQUENCE [LARGE SCALE GENOMIC DNA]</scope>
    <source>
        <strain evidence="2">MGC-MH-2018</strain>
    </source>
</reference>
<keyword evidence="1" id="KW-0472">Membrane</keyword>
<gene>
    <name evidence="2" type="ORF">JR316_006914</name>
</gene>
<dbReference type="AlphaFoldDB" id="A0A8H8CK17"/>
<proteinExistence type="predicted"/>
<sequence length="153" mass="18197">MSIMAPLQMLIIVSTGLLSLYMMMYHLPLRIRIVKLNSPWQSLFWTFRLLRWKHKFPSSYKEMQWTGNPSTELYMQTVHTWQFLAPFFASKGYRLHTKSKKFEDLIPEPLPPHPKRSVHPFGRFIPSNDINFAWYTPLLWAARDSKGRDVVIK</sequence>
<dbReference type="EMBL" id="JAFIQS010000006">
    <property type="protein sequence ID" value="KAG5168318.1"/>
    <property type="molecule type" value="Genomic_DNA"/>
</dbReference>
<evidence type="ECO:0000313" key="2">
    <source>
        <dbReference type="EMBL" id="KAG5168318.1"/>
    </source>
</evidence>
<evidence type="ECO:0000256" key="1">
    <source>
        <dbReference type="SAM" id="Phobius"/>
    </source>
</evidence>
<accession>A0A8H8CK17</accession>
<protein>
    <submittedName>
        <fullName evidence="2">Uncharacterized protein</fullName>
    </submittedName>
</protein>
<feature type="transmembrane region" description="Helical" evidence="1">
    <location>
        <begin position="6"/>
        <end position="27"/>
    </location>
</feature>
<keyword evidence="1" id="KW-1133">Transmembrane helix</keyword>
<keyword evidence="1" id="KW-0812">Transmembrane</keyword>